<proteinExistence type="predicted"/>
<gene>
    <name evidence="1" type="primary">csy3</name>
    <name evidence="1" type="ORF">FZ040_06945</name>
</gene>
<dbReference type="NCBIfam" id="TIGR02566">
    <property type="entry name" value="cas_Csy3"/>
    <property type="match status" value="1"/>
</dbReference>
<comment type="caution">
    <text evidence="1">The sequence shown here is derived from an EMBL/GenBank/DDBJ whole genome shotgun (WGS) entry which is preliminary data.</text>
</comment>
<dbReference type="CDD" id="cd09737">
    <property type="entry name" value="Csy3_I-F"/>
    <property type="match status" value="1"/>
</dbReference>
<dbReference type="Pfam" id="PF09615">
    <property type="entry name" value="Cas_Csy3"/>
    <property type="match status" value="1"/>
</dbReference>
<dbReference type="Proteomes" id="UP000323646">
    <property type="component" value="Unassembled WGS sequence"/>
</dbReference>
<evidence type="ECO:0000313" key="2">
    <source>
        <dbReference type="Proteomes" id="UP000323646"/>
    </source>
</evidence>
<accession>A0A5D6W7Y4</accession>
<evidence type="ECO:0000313" key="1">
    <source>
        <dbReference type="EMBL" id="TYZ22948.1"/>
    </source>
</evidence>
<sequence length="335" mass="37271">MAKKDVIPSVLSFEKKLVVSDGYMYGTVWTDEHNSETETLKLVEKSVRGTISNRLEVAVQNDPAKLNAKVESANLQQVDSCALGMDKDTLKLSFTIKVLSGLEKPSACNNADFAVSYAKAVRNYLQNTGCKELAYRYAYNIACGRFLWRNRLGAEKIDVVVKAEELVQTFDAYEFPLRDFEENTQLEILTAKIADVLSGKKPYLFIEVDAYAKLGIGQEVYPSEELVFDKGKSRKSKILYQVNGVAAMHSQKLGNALRTIDTWYPAFSTEEGVGPIAIEPYGAVTNLGKAFRNPKEKVDFYTLFDKFSLGEKLSDAAEEHYVMAVLVRGGVFGKG</sequence>
<keyword evidence="2" id="KW-1185">Reference proteome</keyword>
<dbReference type="EMBL" id="VTOY01000004">
    <property type="protein sequence ID" value="TYZ22948.1"/>
    <property type="molecule type" value="Genomic_DNA"/>
</dbReference>
<name>A0A5D6W7Y4_9FIRM</name>
<dbReference type="InterPro" id="IPR013399">
    <property type="entry name" value="CRISPR-assoc_prot_Csy3"/>
</dbReference>
<dbReference type="OrthoDB" id="240864at2"/>
<reference evidence="1 2" key="1">
    <citation type="submission" date="2019-08" db="EMBL/GenBank/DDBJ databases">
        <title>Selenomonas sp. mPRGC5 and Selenomonas sp. mPRGC8 isolated from ruminal fluid of dairy goat (Capra hircus).</title>
        <authorList>
            <person name="Poothong S."/>
            <person name="Nuengjamnong C."/>
            <person name="Tanasupawat S."/>
        </authorList>
    </citation>
    <scope>NUCLEOTIDE SEQUENCE [LARGE SCALE GENOMIC DNA]</scope>
    <source>
        <strain evidence="2">mPRGC5</strain>
    </source>
</reference>
<dbReference type="AlphaFoldDB" id="A0A5D6W7Y4"/>
<protein>
    <submittedName>
        <fullName evidence="1">Type I-F CRISPR-associated protein Csy3</fullName>
    </submittedName>
</protein>
<organism evidence="1 2">
    <name type="scientific">Selenomonas ruminis</name>
    <dbReference type="NCBI Taxonomy" id="2593411"/>
    <lineage>
        <taxon>Bacteria</taxon>
        <taxon>Bacillati</taxon>
        <taxon>Bacillota</taxon>
        <taxon>Negativicutes</taxon>
        <taxon>Selenomonadales</taxon>
        <taxon>Selenomonadaceae</taxon>
        <taxon>Selenomonas</taxon>
    </lineage>
</organism>
<dbReference type="RefSeq" id="WP_149171342.1">
    <property type="nucleotide sequence ID" value="NZ_VTOY01000004.1"/>
</dbReference>